<accession>A0A3B7MNY2</accession>
<gene>
    <name evidence="1" type="ORF">D3H65_14025</name>
</gene>
<dbReference type="RefSeq" id="WP_119050911.1">
    <property type="nucleotide sequence ID" value="NZ_CP032157.1"/>
</dbReference>
<organism evidence="1 2">
    <name type="scientific">Paraflavitalea soli</name>
    <dbReference type="NCBI Taxonomy" id="2315862"/>
    <lineage>
        <taxon>Bacteria</taxon>
        <taxon>Pseudomonadati</taxon>
        <taxon>Bacteroidota</taxon>
        <taxon>Chitinophagia</taxon>
        <taxon>Chitinophagales</taxon>
        <taxon>Chitinophagaceae</taxon>
        <taxon>Paraflavitalea</taxon>
    </lineage>
</organism>
<name>A0A3B7MNY2_9BACT</name>
<dbReference type="KEGG" id="pseg:D3H65_14025"/>
<reference evidence="1 2" key="1">
    <citation type="submission" date="2018-09" db="EMBL/GenBank/DDBJ databases">
        <title>Genome sequencing of strain 6GH32-13.</title>
        <authorList>
            <person name="Weon H.-Y."/>
            <person name="Heo J."/>
            <person name="Kwon S.-W."/>
        </authorList>
    </citation>
    <scope>NUCLEOTIDE SEQUENCE [LARGE SCALE GENOMIC DNA]</scope>
    <source>
        <strain evidence="1 2">5GH32-13</strain>
    </source>
</reference>
<proteinExistence type="predicted"/>
<dbReference type="Pfam" id="PF13376">
    <property type="entry name" value="OmdA"/>
    <property type="match status" value="1"/>
</dbReference>
<dbReference type="Proteomes" id="UP000263900">
    <property type="component" value="Chromosome"/>
</dbReference>
<dbReference type="AlphaFoldDB" id="A0A3B7MNY2"/>
<sequence>MPVPNDDLPVKAFKTSELFEAWVAKNQEGKGLWLRVYKKDSGIPSITITEALDVALCYGWIDGQRNKYDEESYIQKYTPRRPGSLWSKKNIENTDRLIKAGRMTARGLKEIAAAKADGRWAAAYDSPANSQIPEDFLKAVKKNKAAWALFQTLNKTNLFAISWRLQTAKKPETREKRMHAIIAKLEKGEKFH</sequence>
<dbReference type="EMBL" id="CP032157">
    <property type="protein sequence ID" value="AXY75029.1"/>
    <property type="molecule type" value="Genomic_DNA"/>
</dbReference>
<keyword evidence="2" id="KW-1185">Reference proteome</keyword>
<evidence type="ECO:0000313" key="1">
    <source>
        <dbReference type="EMBL" id="AXY75029.1"/>
    </source>
</evidence>
<evidence type="ECO:0000313" key="2">
    <source>
        <dbReference type="Proteomes" id="UP000263900"/>
    </source>
</evidence>
<dbReference type="OrthoDB" id="9796999at2"/>
<protein>
    <submittedName>
        <fullName evidence="1">Bacteriocin-protection protein, YdeI/OmpD-associated family</fullName>
    </submittedName>
</protein>